<comment type="caution">
    <text evidence="4">The sequence shown here is derived from an EMBL/GenBank/DDBJ whole genome shotgun (WGS) entry which is preliminary data.</text>
</comment>
<evidence type="ECO:0000313" key="4">
    <source>
        <dbReference type="EMBL" id="TDC34154.1"/>
    </source>
</evidence>
<dbReference type="InterPro" id="IPR031325">
    <property type="entry name" value="RHS_repeat"/>
</dbReference>
<sequence length="2058" mass="223930">MTAFPDCRHTSPRPGRRDLMPARRLKALIAVPTALAMLLGLHGQAAEAATTSTAKDKPWSPPKEKSVTGTDAAVKPRRPDPTDRSVLTGTPAVAWPKAGTAQVRLPDPWSSTLAGTGDNPTAQADELPVRIGRPEGKADPAPAEVKVELLGRRADRLLLKVDRTDGVANAGRLTMVVDYRGFQHTYGGDWNSRLRVVQLSGCDTCAGTPVKTSNDGSGELSAEVSTGSLYAVEAAPGGPAGDFKSSQLSPAATWQVGGSSGDFNWRYPMEVPPGLGGPAVDLSVDYSSGSVDGRTSATNNQPSWVGEGFELEPGGSIERKYASCYAKSEQSGTNDDRKIGDLCWATDNATITLNGKGGELIRDDATGVWRSRGDDGTTIERLTGASNGDNNGEYWVVTSDDGTKYYFGLNRPTGWASGKQETQSTWTVPVFGNHKNEPCYDSSFSSAHCQQAYKWNLDYVVDRHGNTMSLFYDVETNYYGRNASSSSVSKYTRAGNIARIEYGQRDGAVYSTPAVGRVQFTTAERCSPGSTCKVSDPAGYPDTPLDQSCTSSSKCENKFTPTFWTQKRLAKVTTEVWRGTAFASVDSWTFRHTFPAPGDGTRAGLWLDGIVNTGHVGGTVPTPEVGFDGIQLPNRVAGIDGIPAMNWFRVNAVHFGTGGELAVAYSPTECSAPGNVPAPDTNGKRCHPAKWTPDGQAERQDWFNKFVVTQVTESDRVSGLDPVVTKVDYLTPPAWRHDEEDGLVEIGKKTWAQWRGYERVRVTKGSTTGPQAITEHRYFRGMDGDKLASGGQKDVHITDSTGVRVEDLDPLAGTVRESITYDGTNVVERSVTDHWVSAPTATRVRSWGTTRAYKVEDTAIRQDEAVAGGGLRRNSSRNTYDADGRVTESVDFNNVAEPDDDTCTRYSYTANPAVGLKELPIREQTVKVACDKPWTAADVLQDDRITYDNGAATPTKGDITKVEELTGFDPAGAPVYKTSWEAAYDSFGRTTSTTDALRRTTTKAYLPASGGPVTKTVVTHPNGHQVTEDIDPAWGEETAVTGPDGRRTEIAYDPLGRTSKVWEPGRNRTETPNFSYEYQLRGDGPGVVKSTTLQADNSLETTIELTDGLLRPRQVQEPAPGGGRTVTDYVYDSRGELVKENGPYYNSAPPSDQVLVPREAELPLQKVTNYDGAIRPTSQVIKSRNTEKWRTTYSETADVHTTTPPQGEKPSTRITDAQGRLIELRQYSADTATGSYDSTKYTYTPAGQLASVTDPVGNAWTFDYDLRGRKIKESDPDKGVSTYTYDDEDQLLTSTDARGVTLAYSYDEVGRKTAVHERSTAGPKRAEWRYDSLGAGLPTSAIRYVDGQAYTTGITGYDSGGRPEGIEVTLPAREGALAGTYRVRNTYNPDGEVASTELPGVGGLPAETLQFGYNSHDLPTTLTGATSYVTGTSYTPYGEVESVTMSQTRGKWVQQLREYEAGTRRLTRVITERETAPERVADVNYSYDPAGNIRKISDVPSAASGEATDTQCFDYDHLRRLTAAWTPASNDCTTAPDASALGGPAPYWQSWTFDKVGNRQTETRHSAGGANTSTYTYPSVGQAQPHAVRKVSNGTTENTYAYDEMGNLTQRKLGGVEETFTWDAEGNLEEVTKNGKTTAFVYDADGNRMLRRDPSGTTFYLGQTELLLEPNGTLTGTRHYAHGKQTVAVRVGDKLTWLGNDHHGTPDLAIDADTQSVQRRRSTPYGESRGTPPAGWPGQKGFVGGVNDPSTGLVHLQAREYDPTIGKFISVDPVAEYEDAQQLNGYAYANNSPVTYADPDGQLAFIPIIILAIRLIPIIIRVVRAVPTIVRTMVPVVRTIVSSARHVVAGISRVVQTVRKVTTLVPRMKTVIKRIASNVRKTKTVTTRQTKYGRGPGTAKKPTSAAKKVAAAVKRNVANARKAAEKRSRQRAIDKGRKEEAKKARAKAKEEERKERDKKTLPQRYIESRQPARKTRGPDPKDYQETIDVANPPNGWTGTTATKGDPLPDPINDPTGHPHFVSPKDTHLMRPGPGASKAKWVAYYTWEILKPFLQRPPS</sequence>
<dbReference type="EMBL" id="SMKA01000009">
    <property type="protein sequence ID" value="TDC34154.1"/>
    <property type="molecule type" value="Genomic_DNA"/>
</dbReference>
<reference evidence="4 5" key="1">
    <citation type="submission" date="2019-03" db="EMBL/GenBank/DDBJ databases">
        <title>Draft genome sequences of novel Actinobacteria.</title>
        <authorList>
            <person name="Sahin N."/>
            <person name="Ay H."/>
            <person name="Saygin H."/>
        </authorList>
    </citation>
    <scope>NUCLEOTIDE SEQUENCE [LARGE SCALE GENOMIC DNA]</scope>
    <source>
        <strain evidence="4 5">JCM 30547</strain>
    </source>
</reference>
<dbReference type="PANTHER" id="PTHR32305">
    <property type="match status" value="1"/>
</dbReference>
<gene>
    <name evidence="4" type="ORF">E1261_04325</name>
</gene>
<dbReference type="Pfam" id="PF05593">
    <property type="entry name" value="RHS_repeat"/>
    <property type="match status" value="2"/>
</dbReference>
<feature type="region of interest" description="Disordered" evidence="2">
    <location>
        <begin position="1882"/>
        <end position="2031"/>
    </location>
</feature>
<dbReference type="InterPro" id="IPR056823">
    <property type="entry name" value="TEN-like_YD-shell"/>
</dbReference>
<feature type="compositionally biased region" description="Basic and acidic residues" evidence="2">
    <location>
        <begin position="1922"/>
        <end position="1960"/>
    </location>
</feature>
<dbReference type="Proteomes" id="UP000295075">
    <property type="component" value="Unassembled WGS sequence"/>
</dbReference>
<dbReference type="InterPro" id="IPR006530">
    <property type="entry name" value="YD"/>
</dbReference>
<feature type="region of interest" description="Disordered" evidence="2">
    <location>
        <begin position="1714"/>
        <end position="1740"/>
    </location>
</feature>
<keyword evidence="5" id="KW-1185">Reference proteome</keyword>
<evidence type="ECO:0000256" key="1">
    <source>
        <dbReference type="ARBA" id="ARBA00022737"/>
    </source>
</evidence>
<dbReference type="InterPro" id="IPR050708">
    <property type="entry name" value="T6SS_VgrG/RHS"/>
</dbReference>
<organism evidence="4 5">
    <name type="scientific">Kribbella albertanoniae</name>
    <dbReference type="NCBI Taxonomy" id="1266829"/>
    <lineage>
        <taxon>Bacteria</taxon>
        <taxon>Bacillati</taxon>
        <taxon>Actinomycetota</taxon>
        <taxon>Actinomycetes</taxon>
        <taxon>Propionibacteriales</taxon>
        <taxon>Kribbellaceae</taxon>
        <taxon>Kribbella</taxon>
    </lineage>
</organism>
<evidence type="ECO:0000259" key="3">
    <source>
        <dbReference type="Pfam" id="PF25023"/>
    </source>
</evidence>
<evidence type="ECO:0000256" key="2">
    <source>
        <dbReference type="SAM" id="MobiDB-lite"/>
    </source>
</evidence>
<feature type="domain" description="Teneurin-like YD-shell" evidence="3">
    <location>
        <begin position="1597"/>
        <end position="1794"/>
    </location>
</feature>
<feature type="compositionally biased region" description="Basic and acidic residues" evidence="2">
    <location>
        <begin position="54"/>
        <end position="66"/>
    </location>
</feature>
<evidence type="ECO:0000313" key="5">
    <source>
        <dbReference type="Proteomes" id="UP000295075"/>
    </source>
</evidence>
<proteinExistence type="predicted"/>
<feature type="compositionally biased region" description="Low complexity" evidence="2">
    <location>
        <begin position="1905"/>
        <end position="1921"/>
    </location>
</feature>
<dbReference type="Pfam" id="PF25023">
    <property type="entry name" value="TEN_YD-shell"/>
    <property type="match status" value="1"/>
</dbReference>
<dbReference type="Gene3D" id="2.180.10.10">
    <property type="entry name" value="RHS repeat-associated core"/>
    <property type="match status" value="2"/>
</dbReference>
<name>A0A4R4QF66_9ACTN</name>
<protein>
    <recommendedName>
        <fullName evidence="3">Teneurin-like YD-shell domain-containing protein</fullName>
    </recommendedName>
</protein>
<keyword evidence="1" id="KW-0677">Repeat</keyword>
<dbReference type="NCBIfam" id="TIGR01643">
    <property type="entry name" value="YD_repeat_2x"/>
    <property type="match status" value="2"/>
</dbReference>
<dbReference type="OrthoDB" id="5150353at2"/>
<accession>A0A4R4QF66</accession>
<dbReference type="PANTHER" id="PTHR32305:SF17">
    <property type="entry name" value="TRNA NUCLEASE WAPA"/>
    <property type="match status" value="1"/>
</dbReference>
<dbReference type="InterPro" id="IPR022385">
    <property type="entry name" value="Rhs_assc_core"/>
</dbReference>
<dbReference type="NCBIfam" id="TIGR03696">
    <property type="entry name" value="Rhs_assc_core"/>
    <property type="match status" value="1"/>
</dbReference>
<feature type="region of interest" description="Disordered" evidence="2">
    <location>
        <begin position="48"/>
        <end position="88"/>
    </location>
</feature>